<reference evidence="1" key="1">
    <citation type="submission" date="2018-09" db="EMBL/GenBank/DDBJ databases">
        <title>A genomic encyclopedia of anaerobic methanotrophic archaea.</title>
        <authorList>
            <person name="Skennerton C.T."/>
            <person name="Chadwick G.L."/>
            <person name="Laso-Perez R."/>
            <person name="Leu A.O."/>
            <person name="Speth D.R."/>
            <person name="Yu H."/>
            <person name="Morgan-Lang C."/>
            <person name="Hatzenpichler R."/>
            <person name="Goudeau D."/>
            <person name="Malmstrom R."/>
            <person name="Woyke T."/>
            <person name="Hallam S."/>
            <person name="Tyson G.W."/>
            <person name="Wegener G."/>
            <person name="Boetius A."/>
            <person name="Orphan V.J."/>
        </authorList>
    </citation>
    <scope>NUCLEOTIDE SEQUENCE</scope>
    <source>
        <strain evidence="1">CONS3730D10UFb2</strain>
    </source>
</reference>
<gene>
    <name evidence="1" type="ORF">C5S46_03510</name>
</gene>
<evidence type="ECO:0000313" key="1">
    <source>
        <dbReference type="EMBL" id="TKY91887.1"/>
    </source>
</evidence>
<keyword evidence="1" id="KW-0547">Nucleotide-binding</keyword>
<comment type="caution">
    <text evidence="1">The sequence shown here is derived from an EMBL/GenBank/DDBJ whole genome shotgun (WGS) entry which is preliminary data.</text>
</comment>
<proteinExistence type="predicted"/>
<dbReference type="EMBL" id="QYBA01000114">
    <property type="protein sequence ID" value="TKY91887.1"/>
    <property type="molecule type" value="Genomic_DNA"/>
</dbReference>
<dbReference type="Proteomes" id="UP000315423">
    <property type="component" value="Unassembled WGS sequence"/>
</dbReference>
<name>A0AC61SB14_9EURY</name>
<sequence>MKFFVSGSSSLFLRKKAEESLAGRIFLFQLPVLNFPEFLLLKDKEELIKNPNMFRESLQDQTFQYIKRQLPEIVSADESFISLYMESIVNKIIFEDLPKIFPIDHPDVLKQILMVVASNPGIVTDYSTLSNDLNISRKTLSKYIFYLERGFLLQKCYNFSKNRLTSEKKMKKMYISNTTLLFRLSEYQDYGRVVENLIINSSGSQFFWRKGGFEVDCILLDNSTITPIESKYRSNIRKKEIKGLVKFL</sequence>
<feature type="non-terminal residue" evidence="1">
    <location>
        <position position="248"/>
    </location>
</feature>
<keyword evidence="1" id="KW-0067">ATP-binding</keyword>
<organism evidence="1 2">
    <name type="scientific">Candidatus Methanomarinus sp</name>
    <dbReference type="NCBI Taxonomy" id="3386244"/>
    <lineage>
        <taxon>Archaea</taxon>
        <taxon>Methanobacteriati</taxon>
        <taxon>Methanobacteriota</taxon>
        <taxon>Stenosarchaea group</taxon>
        <taxon>Methanomicrobia</taxon>
        <taxon>Methanosarcinales</taxon>
        <taxon>ANME-2 cluster</taxon>
        <taxon>Candidatus Methanocomedenaceae</taxon>
        <taxon>Candidatus Methanomarinus</taxon>
    </lineage>
</organism>
<accession>A0AC61SB14</accession>
<evidence type="ECO:0000313" key="2">
    <source>
        <dbReference type="Proteomes" id="UP000315423"/>
    </source>
</evidence>
<protein>
    <submittedName>
        <fullName evidence="1">ATP-binding protein</fullName>
    </submittedName>
</protein>